<dbReference type="InterPro" id="IPR009057">
    <property type="entry name" value="Homeodomain-like_sf"/>
</dbReference>
<dbReference type="PROSITE" id="PS50977">
    <property type="entry name" value="HTH_TETR_2"/>
    <property type="match status" value="1"/>
</dbReference>
<dbReference type="RefSeq" id="WP_270644811.1">
    <property type="nucleotide sequence ID" value="NZ_CAKNNN010000002.1"/>
</dbReference>
<accession>A0A9D2VYL3</accession>
<dbReference type="EMBL" id="DYXE01000078">
    <property type="protein sequence ID" value="HJH50349.1"/>
    <property type="molecule type" value="Genomic_DNA"/>
</dbReference>
<dbReference type="Pfam" id="PF00440">
    <property type="entry name" value="TetR_N"/>
    <property type="match status" value="1"/>
</dbReference>
<comment type="caution">
    <text evidence="4">The sequence shown here is derived from an EMBL/GenBank/DDBJ whole genome shotgun (WGS) entry which is preliminary data.</text>
</comment>
<reference evidence="4" key="2">
    <citation type="submission" date="2021-09" db="EMBL/GenBank/DDBJ databases">
        <authorList>
            <person name="Gilroy R."/>
        </authorList>
    </citation>
    <scope>NUCLEOTIDE SEQUENCE</scope>
    <source>
        <strain evidence="4">USAMLcec4-12693</strain>
    </source>
</reference>
<sequence length="193" mass="22699">MSNTKIGAKEKIINAAWELFREKGYEETTLQDIIDKSGTSRGAFYHHFRAKEDLLFRMAWYFDKKYKGWLDSLDTNFTIVEKLFLFDEYCCRLLEESEFKPFLQQLYGYEVMTSGTRYILDEDREYFKLVLALMSEGIKNGELNKSASALVLTRSYTGLQRGMTYSWLLENCRYSLLESAHPIMKLFLESIKA</sequence>
<reference evidence="4" key="1">
    <citation type="journal article" date="2021" name="PeerJ">
        <title>Extensive microbial diversity within the chicken gut microbiome revealed by metagenomics and culture.</title>
        <authorList>
            <person name="Gilroy R."/>
            <person name="Ravi A."/>
            <person name="Getino M."/>
            <person name="Pursley I."/>
            <person name="Horton D.L."/>
            <person name="Alikhan N.F."/>
            <person name="Baker D."/>
            <person name="Gharbi K."/>
            <person name="Hall N."/>
            <person name="Watson M."/>
            <person name="Adriaenssens E.M."/>
            <person name="Foster-Nyarko E."/>
            <person name="Jarju S."/>
            <person name="Secka A."/>
            <person name="Antonio M."/>
            <person name="Oren A."/>
            <person name="Chaudhuri R.R."/>
            <person name="La Ragione R."/>
            <person name="Hildebrand F."/>
            <person name="Pallen M.J."/>
        </authorList>
    </citation>
    <scope>NUCLEOTIDE SEQUENCE</scope>
    <source>
        <strain evidence="4">USAMLcec4-12693</strain>
    </source>
</reference>
<dbReference type="InterPro" id="IPR036271">
    <property type="entry name" value="Tet_transcr_reg_TetR-rel_C_sf"/>
</dbReference>
<feature type="domain" description="HTH tetR-type" evidence="3">
    <location>
        <begin position="6"/>
        <end position="66"/>
    </location>
</feature>
<evidence type="ECO:0000313" key="5">
    <source>
        <dbReference type="Proteomes" id="UP000813420"/>
    </source>
</evidence>
<dbReference type="InterPro" id="IPR050624">
    <property type="entry name" value="HTH-type_Tx_Regulator"/>
</dbReference>
<organism evidence="4 5">
    <name type="scientific">Merdimonas faecis</name>
    <dbReference type="NCBI Taxonomy" id="1653435"/>
    <lineage>
        <taxon>Bacteria</taxon>
        <taxon>Bacillati</taxon>
        <taxon>Bacillota</taxon>
        <taxon>Clostridia</taxon>
        <taxon>Lachnospirales</taxon>
        <taxon>Lachnospiraceae</taxon>
        <taxon>Merdimonas</taxon>
    </lineage>
</organism>
<proteinExistence type="predicted"/>
<keyword evidence="1 2" id="KW-0238">DNA-binding</keyword>
<dbReference type="AlphaFoldDB" id="A0A9D2VYL3"/>
<evidence type="ECO:0000256" key="2">
    <source>
        <dbReference type="PROSITE-ProRule" id="PRU00335"/>
    </source>
</evidence>
<name>A0A9D2VYL3_9FIRM</name>
<dbReference type="SUPFAM" id="SSF48498">
    <property type="entry name" value="Tetracyclin repressor-like, C-terminal domain"/>
    <property type="match status" value="1"/>
</dbReference>
<dbReference type="Gene3D" id="1.10.10.60">
    <property type="entry name" value="Homeodomain-like"/>
    <property type="match status" value="1"/>
</dbReference>
<evidence type="ECO:0000256" key="1">
    <source>
        <dbReference type="ARBA" id="ARBA00023125"/>
    </source>
</evidence>
<feature type="DNA-binding region" description="H-T-H motif" evidence="2">
    <location>
        <begin position="29"/>
        <end position="48"/>
    </location>
</feature>
<dbReference type="Gene3D" id="1.10.357.10">
    <property type="entry name" value="Tetracycline Repressor, domain 2"/>
    <property type="match status" value="1"/>
</dbReference>
<dbReference type="PANTHER" id="PTHR43479:SF11">
    <property type="entry name" value="ACREF_ENVCD OPERON REPRESSOR-RELATED"/>
    <property type="match status" value="1"/>
</dbReference>
<gene>
    <name evidence="4" type="ORF">K8V39_08805</name>
</gene>
<evidence type="ECO:0000259" key="3">
    <source>
        <dbReference type="PROSITE" id="PS50977"/>
    </source>
</evidence>
<dbReference type="GO" id="GO:0003677">
    <property type="term" value="F:DNA binding"/>
    <property type="evidence" value="ECO:0007669"/>
    <property type="project" value="UniProtKB-UniRule"/>
</dbReference>
<evidence type="ECO:0000313" key="4">
    <source>
        <dbReference type="EMBL" id="HJH50349.1"/>
    </source>
</evidence>
<dbReference type="SUPFAM" id="SSF46689">
    <property type="entry name" value="Homeodomain-like"/>
    <property type="match status" value="1"/>
</dbReference>
<dbReference type="PRINTS" id="PR00455">
    <property type="entry name" value="HTHTETR"/>
</dbReference>
<dbReference type="InterPro" id="IPR001647">
    <property type="entry name" value="HTH_TetR"/>
</dbReference>
<protein>
    <submittedName>
        <fullName evidence="4">TetR/AcrR family transcriptional regulator</fullName>
    </submittedName>
</protein>
<dbReference type="Proteomes" id="UP000813420">
    <property type="component" value="Unassembled WGS sequence"/>
</dbReference>
<dbReference type="PANTHER" id="PTHR43479">
    <property type="entry name" value="ACREF/ENVCD OPERON REPRESSOR-RELATED"/>
    <property type="match status" value="1"/>
</dbReference>